<dbReference type="SUPFAM" id="SSF53448">
    <property type="entry name" value="Nucleotide-diphospho-sugar transferases"/>
    <property type="match status" value="1"/>
</dbReference>
<proteinExistence type="predicted"/>
<organism evidence="1 2">
    <name type="scientific">[Clostridium] methylpentosum DSM 5476</name>
    <dbReference type="NCBI Taxonomy" id="537013"/>
    <lineage>
        <taxon>Bacteria</taxon>
        <taxon>Bacillati</taxon>
        <taxon>Bacillota</taxon>
        <taxon>Clostridia</taxon>
        <taxon>Eubacteriales</taxon>
        <taxon>Oscillospiraceae</taxon>
        <taxon>Oscillospiraceae incertae sedis</taxon>
    </lineage>
</organism>
<reference evidence="1 2" key="2">
    <citation type="submission" date="2009-02" db="EMBL/GenBank/DDBJ databases">
        <title>Draft genome sequence of Clostridium methylpentosum (DSM 5476).</title>
        <authorList>
            <person name="Sudarsanam P."/>
            <person name="Ley R."/>
            <person name="Guruge J."/>
            <person name="Turnbaugh P.J."/>
            <person name="Mahowald M."/>
            <person name="Liep D."/>
            <person name="Gordon J."/>
        </authorList>
    </citation>
    <scope>NUCLEOTIDE SEQUENCE [LARGE SCALE GENOMIC DNA]</scope>
    <source>
        <strain evidence="1 2">DSM 5476</strain>
    </source>
</reference>
<accession>C0ED53</accession>
<dbReference type="HOGENOM" id="CLU_054735_0_0_9"/>
<dbReference type="InterPro" id="IPR029044">
    <property type="entry name" value="Nucleotide-diphossugar_trans"/>
</dbReference>
<evidence type="ECO:0000313" key="1">
    <source>
        <dbReference type="EMBL" id="EEG30566.1"/>
    </source>
</evidence>
<sequence>MNDYQTQTPVLLIFFNRPDHLIKTFDRVRRARPKKLYLAQDGARPGHPEDVEGIRACREIVSHVDWECEVSERYCDQNHGCGQGPYQAISWVFDQEETAIILEDDCVADISFFPFCDQLLEKYKEDTRIGMITGLNHFTTWECGDQSYFFAKTGANWGWASWKRVWKTYDYSFEAAGCEPLLHKLEDTFINKRIAKDTIRCWKRSKRLLEQNQKISYWDYQFEANKYLYHWMAIVPQKNLISNIGVGNDSTHNLVKAPYNNLPTFEMGEIKHPKYIIQDIGYDKKYYKRACPPFPVKVINKLKSMV</sequence>
<name>C0ED53_9FIRM</name>
<reference evidence="1 2" key="1">
    <citation type="submission" date="2009-01" db="EMBL/GenBank/DDBJ databases">
        <authorList>
            <person name="Fulton L."/>
            <person name="Clifton S."/>
            <person name="Fulton B."/>
            <person name="Xu J."/>
            <person name="Minx P."/>
            <person name="Pepin K.H."/>
            <person name="Johnson M."/>
            <person name="Bhonagiri V."/>
            <person name="Nash W.E."/>
            <person name="Mardis E.R."/>
            <person name="Wilson R.K."/>
        </authorList>
    </citation>
    <scope>NUCLEOTIDE SEQUENCE [LARGE SCALE GENOMIC DNA]</scope>
    <source>
        <strain evidence="1 2">DSM 5476</strain>
    </source>
</reference>
<dbReference type="eggNOG" id="COG1216">
    <property type="taxonomic scope" value="Bacteria"/>
</dbReference>
<evidence type="ECO:0008006" key="3">
    <source>
        <dbReference type="Google" id="ProtNLM"/>
    </source>
</evidence>
<dbReference type="Gene3D" id="3.90.550.10">
    <property type="entry name" value="Spore Coat Polysaccharide Biosynthesis Protein SpsA, Chain A"/>
    <property type="match status" value="1"/>
</dbReference>
<keyword evidence="2" id="KW-1185">Reference proteome</keyword>
<evidence type="ECO:0000313" key="2">
    <source>
        <dbReference type="Proteomes" id="UP000003340"/>
    </source>
</evidence>
<dbReference type="AlphaFoldDB" id="C0ED53"/>
<dbReference type="STRING" id="537013.CLOSTMETH_01779"/>
<comment type="caution">
    <text evidence="1">The sequence shown here is derived from an EMBL/GenBank/DDBJ whole genome shotgun (WGS) entry which is preliminary data.</text>
</comment>
<gene>
    <name evidence="1" type="ORF">CLOSTMETH_01779</name>
</gene>
<dbReference type="EMBL" id="ACEC01000060">
    <property type="protein sequence ID" value="EEG30566.1"/>
    <property type="molecule type" value="Genomic_DNA"/>
</dbReference>
<dbReference type="Proteomes" id="UP000003340">
    <property type="component" value="Unassembled WGS sequence"/>
</dbReference>
<protein>
    <recommendedName>
        <fullName evidence="3">Hemolytic protein HlpA-like protein</fullName>
    </recommendedName>
</protein>